<reference evidence="2" key="1">
    <citation type="submission" date="2020-08" db="EMBL/GenBank/DDBJ databases">
        <title>Spodoptera exigua strain:BAW_Kor-Di-RS1 Genome sequencing and assembly.</title>
        <authorList>
            <person name="Kim J."/>
            <person name="Nam H.Y."/>
            <person name="Kwon M."/>
            <person name="Choi J.H."/>
            <person name="Cho S.R."/>
            <person name="Kim G.-H."/>
        </authorList>
    </citation>
    <scope>NUCLEOTIDE SEQUENCE</scope>
    <source>
        <strain evidence="2">BAW_Kor-Di-RS1</strain>
        <tissue evidence="2">Whole-body</tissue>
    </source>
</reference>
<organism evidence="2 3">
    <name type="scientific">Spodoptera exigua</name>
    <name type="common">Beet armyworm</name>
    <name type="synonym">Noctua fulgens</name>
    <dbReference type="NCBI Taxonomy" id="7107"/>
    <lineage>
        <taxon>Eukaryota</taxon>
        <taxon>Metazoa</taxon>
        <taxon>Ecdysozoa</taxon>
        <taxon>Arthropoda</taxon>
        <taxon>Hexapoda</taxon>
        <taxon>Insecta</taxon>
        <taxon>Pterygota</taxon>
        <taxon>Neoptera</taxon>
        <taxon>Endopterygota</taxon>
        <taxon>Lepidoptera</taxon>
        <taxon>Glossata</taxon>
        <taxon>Ditrysia</taxon>
        <taxon>Noctuoidea</taxon>
        <taxon>Noctuidae</taxon>
        <taxon>Amphipyrinae</taxon>
        <taxon>Spodoptera</taxon>
    </lineage>
</organism>
<keyword evidence="3" id="KW-1185">Reference proteome</keyword>
<proteinExistence type="predicted"/>
<dbReference type="InterPro" id="IPR000048">
    <property type="entry name" value="IQ_motif_EF-hand-BS"/>
</dbReference>
<gene>
    <name evidence="2" type="ORF">HW555_008291</name>
</gene>
<protein>
    <recommendedName>
        <fullName evidence="1">Globin domain-containing protein</fullName>
    </recommendedName>
</protein>
<dbReference type="EMBL" id="JACKWZ010000157">
    <property type="protein sequence ID" value="KAF9413496.1"/>
    <property type="molecule type" value="Genomic_DNA"/>
</dbReference>
<dbReference type="PROSITE" id="PS50096">
    <property type="entry name" value="IQ"/>
    <property type="match status" value="1"/>
</dbReference>
<name>A0A835L3K4_SPOEX</name>
<comment type="caution">
    <text evidence="2">The sequence shown here is derived from an EMBL/GenBank/DDBJ whole genome shotgun (WGS) entry which is preliminary data.</text>
</comment>
<dbReference type="InterPro" id="IPR038765">
    <property type="entry name" value="Papain-like_cys_pep_sf"/>
</dbReference>
<feature type="domain" description="Globin" evidence="1">
    <location>
        <begin position="626"/>
        <end position="914"/>
    </location>
</feature>
<dbReference type="InterPro" id="IPR054094">
    <property type="entry name" value="Androglobin_IV"/>
</dbReference>
<dbReference type="PANTHER" id="PTHR46298:SF1">
    <property type="entry name" value="ANDROGLOBIN"/>
    <property type="match status" value="1"/>
</dbReference>
<dbReference type="InterPro" id="IPR053033">
    <property type="entry name" value="Androglobin-like"/>
</dbReference>
<dbReference type="CDD" id="cd22307">
    <property type="entry name" value="Adgb_C_mid-like"/>
    <property type="match status" value="1"/>
</dbReference>
<evidence type="ECO:0000313" key="2">
    <source>
        <dbReference type="EMBL" id="KAF9413496.1"/>
    </source>
</evidence>
<dbReference type="Pfam" id="PF22069">
    <property type="entry name" value="Androglobin_IV"/>
    <property type="match status" value="1"/>
</dbReference>
<evidence type="ECO:0000259" key="1">
    <source>
        <dbReference type="PROSITE" id="PS52042"/>
    </source>
</evidence>
<dbReference type="InterPro" id="IPR054093">
    <property type="entry name" value="Androglobin_II"/>
</dbReference>
<sequence>MEDTRQNPSMKQSYLGFTSFLIDYIMVTPKMSRKALENMKPVVAEVVPFECPFREFRDNELQIDTWGLGPAAFRAHYYVVKAAVKTSHEPPIWIDDQTQPLPRSAQHFLHGWIRAEDLAEARWNAEVLDNDGGKMAISDIQLSHTQVLFRSSFCREVLSACFILERVESLAIEHQWEMFSCSFGQEGWRPKYHIYSPGTKPGGGTQHKPTLSKNGCYLVRLFYLGAWRCVWVNDYVPVDSNGAPLLPFSPLMTHPPGKPGSKHVPPAVTASVIYLWPLLLTKDLWTRITSEVPLFSWDDDDETQPSTIKSRSTKKSTAKELANVVRRNSLTYIDLVDTKDCPPYQLPGITPGHEMNLLVTMARDLPLKKPLPEPEVALWKYYRWVDWAKRHGLYAMYACPRTRFLKVNGLMKLSYAPHLLDVQSTESITYGFIEEHGMEDTSDNKKKKDRKTKDQTKSAMNAAAALQAQQMKEELREWVQFMELQSLVKCLHVLFYPSMFNFASAGSNPPLRLPTAKGAVPKATDITAPKGAPLYFQLDGPEVNKIKISLSSLHPRVLANCGSRIPDHIEKSYVVLEKFEWFNDAELPVPSGFATTRRYQSLELDYPPGRHYFRVWVHARVNWSLMVISESTLLLGTKDVIQGAAVRDCPWASKFLSNLGLAFLNWTKVVRSTQNVMIQADREFFSSYAPDLPWDKKVVGYDPHLRHWMFRQALQSRLQKCLGQTEWKQVVSVLRKYFCDPNFGFTEKPRPVKSLRNIADLEVCDCVMPEVEETEIYEEQHLEETEMVAEDEKPLVDSTMMAQLLTYPEPPIISQVCELATDQIQCGLLKEEREKVISRHEAAIAIQAHWRGTWARKCLNSTATFTPEILKYVQDQAFGTVDSLSMLMNEFFTMFPGAKYAYSVSSALSGVYGFQQHTGTTPVFPKCVWVPYFQGVFYCHAPVKVHFDVHSNLGHSMLAVYDNDTSAQLPQAFNSHVTYDFNPNVFGYTVVGHGTLNRATGINQDAHWQLTVMSNIDGAFHVCDNEDPCKALHIPYTQKIHVDEIFFPNRRNILGGIHLSVTKHESVSFRAAASSPEVEMVAILRTTLPNGESVELGKCAGKGEIYWPFIRLEPHVVATNSSTYTSARDLNVTSARSIFKTGKQRKVSPPHKSSHRSLGKIKQLHDSKFYSIEVTCPSGWPLTLAQWKRVDEVINSIEFTKVEQLQIQKKLAKEKEKPTKIMSAKEKERVMPLNFGVHQPLPGDAFVELECAFAVGGGVVAKRDDERDQNFVNARKAWDAREHGRNARGAQIRKQFREEFLVIPPPEISESTKSGLDSSIRSSNMDTDVMDTLSKMSVEAEEEAVYLTMPELLRDNFKPLNFLPLCMKEKESYDSVIVTSDMAKAAAKERQARIEAAKERMKELQLYNEEHVLGRQKDRCFALEKLFVDANMCPELMDVMEQRETAIQEEIFK</sequence>
<dbReference type="Pfam" id="PF00612">
    <property type="entry name" value="IQ"/>
    <property type="match status" value="1"/>
</dbReference>
<dbReference type="Proteomes" id="UP000648187">
    <property type="component" value="Unassembled WGS sequence"/>
</dbReference>
<dbReference type="InterPro" id="IPR057249">
    <property type="entry name" value="Globin_CP_ADGB"/>
</dbReference>
<dbReference type="SUPFAM" id="SSF54001">
    <property type="entry name" value="Cysteine proteinases"/>
    <property type="match status" value="1"/>
</dbReference>
<accession>A0A835L3K4</accession>
<dbReference type="PROSITE" id="PS52042">
    <property type="entry name" value="GLOBIN_CP_ADGB"/>
    <property type="match status" value="1"/>
</dbReference>
<evidence type="ECO:0000313" key="3">
    <source>
        <dbReference type="Proteomes" id="UP000648187"/>
    </source>
</evidence>
<dbReference type="PANTHER" id="PTHR46298">
    <property type="entry name" value="ANDROGLOBIN"/>
    <property type="match status" value="1"/>
</dbReference>
<dbReference type="Pfam" id="PF22068">
    <property type="entry name" value="Androglobin_II"/>
    <property type="match status" value="1"/>
</dbReference>